<feature type="binding site" evidence="11">
    <location>
        <position position="95"/>
    </location>
    <ligand>
        <name>S-adenosyl-L-methionine</name>
        <dbReference type="ChEBI" id="CHEBI:59789"/>
    </ligand>
</feature>
<gene>
    <name evidence="15" type="ORF">O3M35_013183</name>
</gene>
<evidence type="ECO:0000256" key="5">
    <source>
        <dbReference type="ARBA" id="ARBA00022691"/>
    </source>
</evidence>
<dbReference type="InterPro" id="IPR004971">
    <property type="entry name" value="mRNA_G-N7_MeTrfase_dom"/>
</dbReference>
<feature type="site" description="mRNA cap binding" evidence="12">
    <location>
        <position position="98"/>
    </location>
</feature>
<organism evidence="15 16">
    <name type="scientific">Rhynocoris fuscipes</name>
    <dbReference type="NCBI Taxonomy" id="488301"/>
    <lineage>
        <taxon>Eukaryota</taxon>
        <taxon>Metazoa</taxon>
        <taxon>Ecdysozoa</taxon>
        <taxon>Arthropoda</taxon>
        <taxon>Hexapoda</taxon>
        <taxon>Insecta</taxon>
        <taxon>Pterygota</taxon>
        <taxon>Neoptera</taxon>
        <taxon>Paraneoptera</taxon>
        <taxon>Hemiptera</taxon>
        <taxon>Heteroptera</taxon>
        <taxon>Panheteroptera</taxon>
        <taxon>Cimicomorpha</taxon>
        <taxon>Reduviidae</taxon>
        <taxon>Harpactorinae</taxon>
        <taxon>Harpactorini</taxon>
        <taxon>Rhynocoris</taxon>
    </lineage>
</organism>
<evidence type="ECO:0000313" key="15">
    <source>
        <dbReference type="EMBL" id="KAK9496522.1"/>
    </source>
</evidence>
<evidence type="ECO:0000256" key="3">
    <source>
        <dbReference type="ARBA" id="ARBA00022664"/>
    </source>
</evidence>
<keyword evidence="2 10" id="KW-0489">Methyltransferase</keyword>
<comment type="caution">
    <text evidence="15">The sequence shown here is derived from an EMBL/GenBank/DDBJ whole genome shotgun (WGS) entry which is preliminary data.</text>
</comment>
<dbReference type="EMBL" id="JAPXFL010000074">
    <property type="protein sequence ID" value="KAK9496522.1"/>
    <property type="molecule type" value="Genomic_DNA"/>
</dbReference>
<keyword evidence="16" id="KW-1185">Reference proteome</keyword>
<protein>
    <recommendedName>
        <fullName evidence="10">mRNA cap guanine-N(7) methyltransferase</fullName>
        <ecNumber evidence="10">2.1.1.56</ecNumber>
    </recommendedName>
    <alternativeName>
        <fullName evidence="10">mRNA (guanine-N(7))-methyltransferase</fullName>
    </alternativeName>
    <alternativeName>
        <fullName evidence="10">mRNA cap methyltransferase</fullName>
    </alternativeName>
</protein>
<comment type="subcellular location">
    <subcellularLocation>
        <location evidence="1 10">Nucleus</location>
    </subcellularLocation>
</comment>
<keyword evidence="8 10" id="KW-0539">Nucleus</keyword>
<feature type="binding site" evidence="11">
    <location>
        <position position="149"/>
    </location>
    <ligand>
        <name>S-adenosyl-L-methionine</name>
        <dbReference type="ChEBI" id="CHEBI:59789"/>
    </ligand>
</feature>
<sequence>MSSSLTGNNASNSEESATSKQGDCQDGSKDAGNSSVVENHYNSIEERGLGHRNQSTILYLRNFNNWMKSMLIDEYLGQVTSHKKQGLPIKVLDMCCGKGGDLFKWKKGNVNHVVCADIAANAVADCQKRYEDLKSKNKYMFSAEFIVADCTKELLRSKYKDPTVLFDLVSCQFAFHYCFESLNQAETMLHNVADCLRPGGYFIGTIPNAVDIVGRKRKAKQNWFGNRVFTITFEDDLPEPYPLFGAKYNFHLHEVVDCPEFLVHFPTFERLAAKFGLRLIKKARFQNYYEEMKRKGESLLQHMSALETYPPVNGKLVGPRSDYTDAKEYFREFPGQKYIGTLSRSEWEVCTIYIMFAFQKVNPGEVINTSTKKMTNVSC</sequence>
<evidence type="ECO:0000256" key="2">
    <source>
        <dbReference type="ARBA" id="ARBA00022603"/>
    </source>
</evidence>
<feature type="binding site" evidence="12">
    <location>
        <begin position="64"/>
        <end position="65"/>
    </location>
    <ligand>
        <name>mRNA</name>
        <dbReference type="ChEBI" id="CHEBI:33699"/>
    </ligand>
</feature>
<proteinExistence type="inferred from homology"/>
<dbReference type="GO" id="GO:0004482">
    <property type="term" value="F:mRNA 5'-cap (guanine-N7-)-methyltransferase activity"/>
    <property type="evidence" value="ECO:0007669"/>
    <property type="project" value="UniProtKB-EC"/>
</dbReference>
<dbReference type="AlphaFoldDB" id="A0AAW1CEY4"/>
<evidence type="ECO:0000256" key="4">
    <source>
        <dbReference type="ARBA" id="ARBA00022679"/>
    </source>
</evidence>
<dbReference type="EC" id="2.1.1.56" evidence="10"/>
<dbReference type="CDD" id="cd02440">
    <property type="entry name" value="AdoMet_MTases"/>
    <property type="match status" value="1"/>
</dbReference>
<dbReference type="InterPro" id="IPR039753">
    <property type="entry name" value="RG7MT1"/>
</dbReference>
<reference evidence="15 16" key="1">
    <citation type="submission" date="2022-12" db="EMBL/GenBank/DDBJ databases">
        <title>Chromosome-level genome assembly of true bugs.</title>
        <authorList>
            <person name="Ma L."/>
            <person name="Li H."/>
        </authorList>
    </citation>
    <scope>NUCLEOTIDE SEQUENCE [LARGE SCALE GENOMIC DNA]</scope>
    <source>
        <strain evidence="15">Lab_2022b</strain>
    </source>
</reference>
<name>A0AAW1CEY4_9HEMI</name>
<dbReference type="SUPFAM" id="SSF53335">
    <property type="entry name" value="S-adenosyl-L-methionine-dependent methyltransferases"/>
    <property type="match status" value="1"/>
</dbReference>
<feature type="site" description="mRNA cap binding" evidence="12">
    <location>
        <position position="260"/>
    </location>
</feature>
<dbReference type="Pfam" id="PF03291">
    <property type="entry name" value="mRNA_G-N7_MeTrfase"/>
    <property type="match status" value="1"/>
</dbReference>
<dbReference type="Gene3D" id="3.40.50.150">
    <property type="entry name" value="Vaccinia Virus protein VP39"/>
    <property type="match status" value="1"/>
</dbReference>
<dbReference type="PANTHER" id="PTHR12189:SF2">
    <property type="entry name" value="MRNA CAP GUANINE-N7 METHYLTRANSFERASE"/>
    <property type="match status" value="1"/>
</dbReference>
<keyword evidence="6 10" id="KW-0694">RNA-binding</keyword>
<evidence type="ECO:0000256" key="11">
    <source>
        <dbReference type="PIRSR" id="PIRSR028762-1"/>
    </source>
</evidence>
<evidence type="ECO:0000256" key="12">
    <source>
        <dbReference type="PIRSR" id="PIRSR028762-2"/>
    </source>
</evidence>
<evidence type="ECO:0000259" key="14">
    <source>
        <dbReference type="PROSITE" id="PS51562"/>
    </source>
</evidence>
<evidence type="ECO:0000256" key="9">
    <source>
        <dbReference type="ARBA" id="ARBA00044712"/>
    </source>
</evidence>
<evidence type="ECO:0000313" key="16">
    <source>
        <dbReference type="Proteomes" id="UP001461498"/>
    </source>
</evidence>
<evidence type="ECO:0000256" key="7">
    <source>
        <dbReference type="ARBA" id="ARBA00023042"/>
    </source>
</evidence>
<dbReference type="PANTHER" id="PTHR12189">
    <property type="entry name" value="MRNA GUANINE-7- METHYLTRANSFERASE"/>
    <property type="match status" value="1"/>
</dbReference>
<dbReference type="PROSITE" id="PS51562">
    <property type="entry name" value="RNA_CAP0_MT"/>
    <property type="match status" value="1"/>
</dbReference>
<feature type="site" description="mRNA cap binding" evidence="12">
    <location>
        <position position="176"/>
    </location>
</feature>
<feature type="binding site" evidence="11">
    <location>
        <position position="68"/>
    </location>
    <ligand>
        <name>S-adenosyl-L-methionine</name>
        <dbReference type="ChEBI" id="CHEBI:59789"/>
    </ligand>
</feature>
<keyword evidence="5 10" id="KW-0949">S-adenosyl-L-methionine</keyword>
<comment type="similarity">
    <text evidence="10">Belongs to the class I-like SAM-binding methyltransferase superfamily. mRNA cap 0 methyltransferase family.</text>
</comment>
<keyword evidence="4 10" id="KW-0808">Transferase</keyword>
<evidence type="ECO:0000256" key="13">
    <source>
        <dbReference type="SAM" id="MobiDB-lite"/>
    </source>
</evidence>
<evidence type="ECO:0000256" key="1">
    <source>
        <dbReference type="ARBA" id="ARBA00004123"/>
    </source>
</evidence>
<feature type="region of interest" description="Disordered" evidence="13">
    <location>
        <begin position="1"/>
        <end position="35"/>
    </location>
</feature>
<dbReference type="GO" id="GO:0005634">
    <property type="term" value="C:nucleus"/>
    <property type="evidence" value="ECO:0007669"/>
    <property type="project" value="UniProtKB-SubCell"/>
</dbReference>
<keyword evidence="3 10" id="KW-0507">mRNA processing</keyword>
<feature type="site" description="mRNA cap binding" evidence="12">
    <location>
        <position position="129"/>
    </location>
</feature>
<evidence type="ECO:0000256" key="8">
    <source>
        <dbReference type="ARBA" id="ARBA00023242"/>
    </source>
</evidence>
<accession>A0AAW1CEY4</accession>
<dbReference type="InterPro" id="IPR016899">
    <property type="entry name" value="mRNA_G-N7_MeTrfase_euk"/>
</dbReference>
<dbReference type="Proteomes" id="UP001461498">
    <property type="component" value="Unassembled WGS sequence"/>
</dbReference>
<evidence type="ECO:0000256" key="6">
    <source>
        <dbReference type="ARBA" id="ARBA00022884"/>
    </source>
</evidence>
<dbReference type="InterPro" id="IPR029063">
    <property type="entry name" value="SAM-dependent_MTases_sf"/>
</dbReference>
<feature type="site" description="mRNA cap binding" evidence="12">
    <location>
        <position position="353"/>
    </location>
</feature>
<comment type="catalytic activity">
    <reaction evidence="9">
        <text>a 5'-end (5'-triphosphoguanosine)-ribonucleoside in mRNA + S-adenosyl-L-methionine = a 5'-end (N(7)-methyl 5'-triphosphoguanosine)-ribonucleoside in mRNA + S-adenosyl-L-homocysteine</text>
        <dbReference type="Rhea" id="RHEA:67008"/>
        <dbReference type="Rhea" id="RHEA-COMP:17166"/>
        <dbReference type="Rhea" id="RHEA-COMP:17167"/>
        <dbReference type="ChEBI" id="CHEBI:57856"/>
        <dbReference type="ChEBI" id="CHEBI:59789"/>
        <dbReference type="ChEBI" id="CHEBI:156461"/>
        <dbReference type="ChEBI" id="CHEBI:167617"/>
        <dbReference type="EC" id="2.1.1.56"/>
    </reaction>
</comment>
<dbReference type="GO" id="GO:0003723">
    <property type="term" value="F:RNA binding"/>
    <property type="evidence" value="ECO:0007669"/>
    <property type="project" value="UniProtKB-KW"/>
</dbReference>
<dbReference type="PIRSF" id="PIRSF028762">
    <property type="entry name" value="ABD1"/>
    <property type="match status" value="1"/>
</dbReference>
<feature type="domain" description="MRNA cap 0 methyltransferase" evidence="14">
    <location>
        <begin position="55"/>
        <end position="361"/>
    </location>
</feature>
<feature type="site" description="mRNA cap binding" evidence="12">
    <location>
        <position position="104"/>
    </location>
</feature>
<feature type="binding site" evidence="11">
    <location>
        <position position="177"/>
    </location>
    <ligand>
        <name>S-adenosyl-L-methionine</name>
        <dbReference type="ChEBI" id="CHEBI:59789"/>
    </ligand>
</feature>
<feature type="binding site" evidence="11">
    <location>
        <position position="117"/>
    </location>
    <ligand>
        <name>S-adenosyl-L-methionine</name>
        <dbReference type="ChEBI" id="CHEBI:59789"/>
    </ligand>
</feature>
<feature type="binding site" evidence="11">
    <location>
        <position position="172"/>
    </location>
    <ligand>
        <name>S-adenosyl-L-methionine</name>
        <dbReference type="ChEBI" id="CHEBI:59789"/>
    </ligand>
</feature>
<evidence type="ECO:0000256" key="10">
    <source>
        <dbReference type="PIRNR" id="PIRNR028762"/>
    </source>
</evidence>
<keyword evidence="7 10" id="KW-0506">mRNA capping</keyword>